<feature type="region of interest" description="Disordered" evidence="1">
    <location>
        <begin position="1"/>
        <end position="23"/>
    </location>
</feature>
<dbReference type="SUPFAM" id="SSF49785">
    <property type="entry name" value="Galactose-binding domain-like"/>
    <property type="match status" value="1"/>
</dbReference>
<reference evidence="2 3" key="1">
    <citation type="journal article" date="2018" name="Nat. Biotechnol.">
        <title>A standardized bacterial taxonomy based on genome phylogeny substantially revises the tree of life.</title>
        <authorList>
            <person name="Parks D.H."/>
            <person name="Chuvochina M."/>
            <person name="Waite D.W."/>
            <person name="Rinke C."/>
            <person name="Skarshewski A."/>
            <person name="Chaumeil P.A."/>
            <person name="Hugenholtz P."/>
        </authorList>
    </citation>
    <scope>NUCLEOTIDE SEQUENCE [LARGE SCALE GENOMIC DNA]</scope>
    <source>
        <strain evidence="2">UBA9375</strain>
    </source>
</reference>
<proteinExistence type="predicted"/>
<sequence>QDVTAGQVYQPAAIPVGDEQEPEVELQPSWAILKGDDLEYSFDGYDWDTIDNWKTNSDTATWQLDVQKPGRYEVELSYGFRAEPLEAGKLQVTVGDQKLDCELPMSTSQNVFLKTDVGTLDLTQGKQLLSIRATQPEGVKGLRLNSLWLKSLDHQ</sequence>
<gene>
    <name evidence="2" type="ORF">DIT97_19500</name>
</gene>
<organism evidence="2 3">
    <name type="scientific">Gimesia maris</name>
    <dbReference type="NCBI Taxonomy" id="122"/>
    <lineage>
        <taxon>Bacteria</taxon>
        <taxon>Pseudomonadati</taxon>
        <taxon>Planctomycetota</taxon>
        <taxon>Planctomycetia</taxon>
        <taxon>Planctomycetales</taxon>
        <taxon>Planctomycetaceae</taxon>
        <taxon>Gimesia</taxon>
    </lineage>
</organism>
<protein>
    <submittedName>
        <fullName evidence="2">Uncharacterized protein</fullName>
    </submittedName>
</protein>
<dbReference type="Gene3D" id="2.60.120.260">
    <property type="entry name" value="Galactose-binding domain-like"/>
    <property type="match status" value="1"/>
</dbReference>
<dbReference type="EMBL" id="DQAY01000117">
    <property type="protein sequence ID" value="HCO25100.1"/>
    <property type="molecule type" value="Genomic_DNA"/>
</dbReference>
<dbReference type="InterPro" id="IPR008979">
    <property type="entry name" value="Galactose-bd-like_sf"/>
</dbReference>
<evidence type="ECO:0000313" key="3">
    <source>
        <dbReference type="Proteomes" id="UP000263642"/>
    </source>
</evidence>
<comment type="caution">
    <text evidence="2">The sequence shown here is derived from an EMBL/GenBank/DDBJ whole genome shotgun (WGS) entry which is preliminary data.</text>
</comment>
<feature type="non-terminal residue" evidence="2">
    <location>
        <position position="1"/>
    </location>
</feature>
<evidence type="ECO:0000256" key="1">
    <source>
        <dbReference type="SAM" id="MobiDB-lite"/>
    </source>
</evidence>
<accession>A0A3D3RBX9</accession>
<dbReference type="Proteomes" id="UP000263642">
    <property type="component" value="Unassembled WGS sequence"/>
</dbReference>
<dbReference type="AlphaFoldDB" id="A0A3D3RBX9"/>
<name>A0A3D3RBX9_9PLAN</name>
<evidence type="ECO:0000313" key="2">
    <source>
        <dbReference type="EMBL" id="HCO25100.1"/>
    </source>
</evidence>